<feature type="transmembrane region" description="Helical" evidence="1">
    <location>
        <begin position="21"/>
        <end position="41"/>
    </location>
</feature>
<sequence length="468" mass="51660">MIYIWQARFQSLLNGLRYEKPMRVALPFMVLFGLLPLGWMVADLSPWQVLGGSWLLVVLLALLSIRTSLNSTSTQLLLLLPFTPRTLCYTVLGELILEQSWPLLTLSGGSLLWLASRHMNICWLLLLSAGMLLAPVCALLGFLLARSLASGALWRRLCSLMALVSGLLFMSIAKLLTPQPEALLLLLCCLLALLLGPLAPLIGKLYASVFYQQQASRRHRQAVPGMRPLLAWLERRNNPESAFLFKALLNQSRNPFTWIRTGIMVLLVALFPLVYPYVQGYASKSVVATLYALAVTLFHVLEPGTCALGGEGNRLTLLLTAPLKPAHLLRARLLVFLLLIVGEGLFIGALLGWWLHLTAQEYASMFTTVCLLLSGCTTLLVCGSAHDADLNQAAETLAERLLQEEGPFTPLRMLLLGICLGYAFGSSVLLWTLPFWYALPLLSVLTGTLFLLSWRFGLGGLTRLVKPH</sequence>
<feature type="transmembrane region" description="Helical" evidence="1">
    <location>
        <begin position="331"/>
        <end position="356"/>
    </location>
</feature>
<feature type="transmembrane region" description="Helical" evidence="1">
    <location>
        <begin position="47"/>
        <end position="65"/>
    </location>
</feature>
<evidence type="ECO:0000313" key="2">
    <source>
        <dbReference type="EMBL" id="BBH85813.1"/>
    </source>
</evidence>
<organism evidence="2">
    <name type="scientific">Thermosporothrix sp. COM3</name>
    <dbReference type="NCBI Taxonomy" id="2490863"/>
    <lineage>
        <taxon>Bacteria</taxon>
        <taxon>Bacillati</taxon>
        <taxon>Chloroflexota</taxon>
        <taxon>Ktedonobacteria</taxon>
        <taxon>Ktedonobacterales</taxon>
        <taxon>Thermosporotrichaceae</taxon>
        <taxon>Thermosporothrix</taxon>
    </lineage>
</organism>
<evidence type="ECO:0000256" key="1">
    <source>
        <dbReference type="SAM" id="Phobius"/>
    </source>
</evidence>
<feature type="transmembrane region" description="Helical" evidence="1">
    <location>
        <begin position="413"/>
        <end position="431"/>
    </location>
</feature>
<dbReference type="EMBL" id="AP019376">
    <property type="protein sequence ID" value="BBH85813.1"/>
    <property type="molecule type" value="Genomic_DNA"/>
</dbReference>
<name>A0A455SBH0_9CHLR</name>
<feature type="transmembrane region" description="Helical" evidence="1">
    <location>
        <begin position="437"/>
        <end position="458"/>
    </location>
</feature>
<gene>
    <name evidence="2" type="ORF">KTC_05640</name>
</gene>
<keyword evidence="1" id="KW-0812">Transmembrane</keyword>
<feature type="transmembrane region" description="Helical" evidence="1">
    <location>
        <begin position="290"/>
        <end position="310"/>
    </location>
</feature>
<proteinExistence type="predicted"/>
<feature type="transmembrane region" description="Helical" evidence="1">
    <location>
        <begin position="258"/>
        <end position="278"/>
    </location>
</feature>
<reference evidence="2" key="1">
    <citation type="submission" date="2018-12" db="EMBL/GenBank/DDBJ databases">
        <title>Novel natural products biosynthetic potential of the class Ktedonobacteria.</title>
        <authorList>
            <person name="Zheng Y."/>
            <person name="Saitou A."/>
            <person name="Wang C.M."/>
            <person name="Toyoda A."/>
            <person name="Minakuchi Y."/>
            <person name="Sekiguchi Y."/>
            <person name="Ueda K."/>
            <person name="Takano H."/>
            <person name="Sakai Y."/>
            <person name="Yokota A."/>
            <person name="Yabe S."/>
        </authorList>
    </citation>
    <scope>NUCLEOTIDE SEQUENCE</scope>
    <source>
        <strain evidence="2">COM3</strain>
    </source>
</reference>
<dbReference type="AlphaFoldDB" id="A0A455SBH0"/>
<feature type="transmembrane region" description="Helical" evidence="1">
    <location>
        <begin position="117"/>
        <end position="145"/>
    </location>
</feature>
<protein>
    <submittedName>
        <fullName evidence="2">Uncharacterized protein</fullName>
    </submittedName>
</protein>
<keyword evidence="1" id="KW-0472">Membrane</keyword>
<feature type="transmembrane region" description="Helical" evidence="1">
    <location>
        <begin position="77"/>
        <end position="97"/>
    </location>
</feature>
<feature type="transmembrane region" description="Helical" evidence="1">
    <location>
        <begin position="157"/>
        <end position="176"/>
    </location>
</feature>
<feature type="transmembrane region" description="Helical" evidence="1">
    <location>
        <begin position="182"/>
        <end position="211"/>
    </location>
</feature>
<feature type="transmembrane region" description="Helical" evidence="1">
    <location>
        <begin position="362"/>
        <end position="382"/>
    </location>
</feature>
<accession>A0A455SBH0</accession>
<keyword evidence="1" id="KW-1133">Transmembrane helix</keyword>